<gene>
    <name evidence="2" type="ORF">PoB_001531400</name>
</gene>
<protein>
    <submittedName>
        <fullName evidence="2">Uncharacterized protein</fullName>
    </submittedName>
</protein>
<evidence type="ECO:0000256" key="1">
    <source>
        <dbReference type="SAM" id="MobiDB-lite"/>
    </source>
</evidence>
<feature type="compositionally biased region" description="Gly residues" evidence="1">
    <location>
        <begin position="93"/>
        <end position="106"/>
    </location>
</feature>
<name>A0AAV3Z487_9GAST</name>
<sequence>MDELVSCSLSVVSTWHTKSHPETTGNCSIGCDIPASCVRQWQHEATPVTDSVTHASFIRPALEFANQVLDLAINDAVAAASDGDDDDDKDDGGGAGAGAGGGGSDGSGDDDYEKKSSLKIQGT</sequence>
<comment type="caution">
    <text evidence="2">The sequence shown here is derived from an EMBL/GenBank/DDBJ whole genome shotgun (WGS) entry which is preliminary data.</text>
</comment>
<evidence type="ECO:0000313" key="3">
    <source>
        <dbReference type="Proteomes" id="UP000735302"/>
    </source>
</evidence>
<organism evidence="2 3">
    <name type="scientific">Plakobranchus ocellatus</name>
    <dbReference type="NCBI Taxonomy" id="259542"/>
    <lineage>
        <taxon>Eukaryota</taxon>
        <taxon>Metazoa</taxon>
        <taxon>Spiralia</taxon>
        <taxon>Lophotrochozoa</taxon>
        <taxon>Mollusca</taxon>
        <taxon>Gastropoda</taxon>
        <taxon>Heterobranchia</taxon>
        <taxon>Euthyneura</taxon>
        <taxon>Panpulmonata</taxon>
        <taxon>Sacoglossa</taxon>
        <taxon>Placobranchoidea</taxon>
        <taxon>Plakobranchidae</taxon>
        <taxon>Plakobranchus</taxon>
    </lineage>
</organism>
<reference evidence="2 3" key="1">
    <citation type="journal article" date="2021" name="Elife">
        <title>Chloroplast acquisition without the gene transfer in kleptoplastic sea slugs, Plakobranchus ocellatus.</title>
        <authorList>
            <person name="Maeda T."/>
            <person name="Takahashi S."/>
            <person name="Yoshida T."/>
            <person name="Shimamura S."/>
            <person name="Takaki Y."/>
            <person name="Nagai Y."/>
            <person name="Toyoda A."/>
            <person name="Suzuki Y."/>
            <person name="Arimoto A."/>
            <person name="Ishii H."/>
            <person name="Satoh N."/>
            <person name="Nishiyama T."/>
            <person name="Hasebe M."/>
            <person name="Maruyama T."/>
            <person name="Minagawa J."/>
            <person name="Obokata J."/>
            <person name="Shigenobu S."/>
        </authorList>
    </citation>
    <scope>NUCLEOTIDE SEQUENCE [LARGE SCALE GENOMIC DNA]</scope>
</reference>
<proteinExistence type="predicted"/>
<dbReference type="AlphaFoldDB" id="A0AAV3Z487"/>
<dbReference type="EMBL" id="BLXT01001882">
    <property type="protein sequence ID" value="GFN88808.1"/>
    <property type="molecule type" value="Genomic_DNA"/>
</dbReference>
<accession>A0AAV3Z487</accession>
<evidence type="ECO:0000313" key="2">
    <source>
        <dbReference type="EMBL" id="GFN88808.1"/>
    </source>
</evidence>
<feature type="region of interest" description="Disordered" evidence="1">
    <location>
        <begin position="80"/>
        <end position="123"/>
    </location>
</feature>
<dbReference type="Proteomes" id="UP000735302">
    <property type="component" value="Unassembled WGS sequence"/>
</dbReference>
<keyword evidence="3" id="KW-1185">Reference proteome</keyword>